<gene>
    <name evidence="1" type="ORF">FIBSPDRAFT_865076</name>
</gene>
<evidence type="ECO:0000313" key="2">
    <source>
        <dbReference type="Proteomes" id="UP000076532"/>
    </source>
</evidence>
<sequence>MSRALWPRSSRPSYCATLGIDGGDDAVPLNAMILEQNTDSGSGWIPEALKTSSLPTTKRTVLKTIPNH</sequence>
<dbReference type="Proteomes" id="UP000076532">
    <property type="component" value="Unassembled WGS sequence"/>
</dbReference>
<reference evidence="1 2" key="1">
    <citation type="journal article" date="2016" name="Mol. Biol. Evol.">
        <title>Comparative Genomics of Early-Diverging Mushroom-Forming Fungi Provides Insights into the Origins of Lignocellulose Decay Capabilities.</title>
        <authorList>
            <person name="Nagy L.G."/>
            <person name="Riley R."/>
            <person name="Tritt A."/>
            <person name="Adam C."/>
            <person name="Daum C."/>
            <person name="Floudas D."/>
            <person name="Sun H."/>
            <person name="Yadav J.S."/>
            <person name="Pangilinan J."/>
            <person name="Larsson K.H."/>
            <person name="Matsuura K."/>
            <person name="Barry K."/>
            <person name="Labutti K."/>
            <person name="Kuo R."/>
            <person name="Ohm R.A."/>
            <person name="Bhattacharya S.S."/>
            <person name="Shirouzu T."/>
            <person name="Yoshinaga Y."/>
            <person name="Martin F.M."/>
            <person name="Grigoriev I.V."/>
            <person name="Hibbett D.S."/>
        </authorList>
    </citation>
    <scope>NUCLEOTIDE SEQUENCE [LARGE SCALE GENOMIC DNA]</scope>
    <source>
        <strain evidence="1 2">CBS 109695</strain>
    </source>
</reference>
<dbReference type="EMBL" id="KV417583">
    <property type="protein sequence ID" value="KZP17406.1"/>
    <property type="molecule type" value="Genomic_DNA"/>
</dbReference>
<name>A0A166G2L2_9AGAM</name>
<dbReference type="AlphaFoldDB" id="A0A166G2L2"/>
<proteinExistence type="predicted"/>
<protein>
    <submittedName>
        <fullName evidence="1">Uncharacterized protein</fullName>
    </submittedName>
</protein>
<keyword evidence="2" id="KW-1185">Reference proteome</keyword>
<organism evidence="1 2">
    <name type="scientific">Athelia psychrophila</name>
    <dbReference type="NCBI Taxonomy" id="1759441"/>
    <lineage>
        <taxon>Eukaryota</taxon>
        <taxon>Fungi</taxon>
        <taxon>Dikarya</taxon>
        <taxon>Basidiomycota</taxon>
        <taxon>Agaricomycotina</taxon>
        <taxon>Agaricomycetes</taxon>
        <taxon>Agaricomycetidae</taxon>
        <taxon>Atheliales</taxon>
        <taxon>Atheliaceae</taxon>
        <taxon>Athelia</taxon>
    </lineage>
</organism>
<evidence type="ECO:0000313" key="1">
    <source>
        <dbReference type="EMBL" id="KZP17406.1"/>
    </source>
</evidence>
<accession>A0A166G2L2</accession>